<organism evidence="2">
    <name type="scientific">Glycine max</name>
    <name type="common">Soybean</name>
    <name type="synonym">Glycine hispida</name>
    <dbReference type="NCBI Taxonomy" id="3847"/>
    <lineage>
        <taxon>Eukaryota</taxon>
        <taxon>Viridiplantae</taxon>
        <taxon>Streptophyta</taxon>
        <taxon>Embryophyta</taxon>
        <taxon>Tracheophyta</taxon>
        <taxon>Spermatophyta</taxon>
        <taxon>Magnoliopsida</taxon>
        <taxon>eudicotyledons</taxon>
        <taxon>Gunneridae</taxon>
        <taxon>Pentapetalae</taxon>
        <taxon>rosids</taxon>
        <taxon>fabids</taxon>
        <taxon>Fabales</taxon>
        <taxon>Fabaceae</taxon>
        <taxon>Papilionoideae</taxon>
        <taxon>50 kb inversion clade</taxon>
        <taxon>NPAAA clade</taxon>
        <taxon>indigoferoid/millettioid clade</taxon>
        <taxon>Phaseoleae</taxon>
        <taxon>Glycine</taxon>
        <taxon>Glycine subgen. Soja</taxon>
    </lineage>
</organism>
<keyword evidence="4" id="KW-1185">Reference proteome</keyword>
<dbReference type="Gramene" id="KRH62328">
    <property type="protein sequence ID" value="KRH62328"/>
    <property type="gene ID" value="GLYMA_04G100800"/>
</dbReference>
<evidence type="ECO:0000313" key="4">
    <source>
        <dbReference type="Proteomes" id="UP000008827"/>
    </source>
</evidence>
<evidence type="ECO:0000256" key="1">
    <source>
        <dbReference type="SAM" id="MobiDB-lite"/>
    </source>
</evidence>
<accession>K7KJ95</accession>
<feature type="region of interest" description="Disordered" evidence="1">
    <location>
        <begin position="1"/>
        <end position="59"/>
    </location>
</feature>
<name>K7KJ95_SOYBN</name>
<dbReference type="Proteomes" id="UP000008827">
    <property type="component" value="Chromosome 4"/>
</dbReference>
<dbReference type="PaxDb" id="3847-GLYMA04G10910.1"/>
<feature type="compositionally biased region" description="Basic and acidic residues" evidence="1">
    <location>
        <begin position="1"/>
        <end position="10"/>
    </location>
</feature>
<reference evidence="2" key="3">
    <citation type="submission" date="2018-07" db="EMBL/GenBank/DDBJ databases">
        <title>WGS assembly of Glycine max.</title>
        <authorList>
            <person name="Schmutz J."/>
            <person name="Cannon S."/>
            <person name="Schlueter J."/>
            <person name="Ma J."/>
            <person name="Mitros T."/>
            <person name="Nelson W."/>
            <person name="Hyten D."/>
            <person name="Song Q."/>
            <person name="Thelen J."/>
            <person name="Cheng J."/>
            <person name="Xu D."/>
            <person name="Hellsten U."/>
            <person name="May G."/>
            <person name="Yu Y."/>
            <person name="Sakurai T."/>
            <person name="Umezawa T."/>
            <person name="Bhattacharyya M."/>
            <person name="Sandhu D."/>
            <person name="Valliyodan B."/>
            <person name="Lindquist E."/>
            <person name="Peto M."/>
            <person name="Grant D."/>
            <person name="Shu S."/>
            <person name="Goodstein D."/>
            <person name="Barry K."/>
            <person name="Futrell-Griggs M."/>
            <person name="Abernathy B."/>
            <person name="Du J."/>
            <person name="Tian Z."/>
            <person name="Zhu L."/>
            <person name="Gill N."/>
            <person name="Joshi T."/>
            <person name="Libault M."/>
            <person name="Sethuraman A."/>
            <person name="Zhang X."/>
            <person name="Shinozaki K."/>
            <person name="Nguyen H."/>
            <person name="Wing R."/>
            <person name="Cregan P."/>
            <person name="Specht J."/>
            <person name="Grimwood J."/>
            <person name="Rokhsar D."/>
            <person name="Stacey G."/>
            <person name="Shoemaker R."/>
            <person name="Jackson S."/>
        </authorList>
    </citation>
    <scope>NUCLEOTIDE SEQUENCE</scope>
    <source>
        <tissue evidence="2">Callus</tissue>
    </source>
</reference>
<dbReference type="AlphaFoldDB" id="K7KJ95"/>
<evidence type="ECO:0000313" key="2">
    <source>
        <dbReference type="EMBL" id="KRH62328.1"/>
    </source>
</evidence>
<dbReference type="EMBL" id="CM000837">
    <property type="protein sequence ID" value="KRH62328.1"/>
    <property type="molecule type" value="Genomic_DNA"/>
</dbReference>
<reference evidence="3" key="2">
    <citation type="submission" date="2018-02" db="UniProtKB">
        <authorList>
            <consortium name="EnsemblPlants"/>
        </authorList>
    </citation>
    <scope>IDENTIFICATION</scope>
    <source>
        <strain evidence="3">Williams 82</strain>
    </source>
</reference>
<reference evidence="2 3" key="1">
    <citation type="journal article" date="2010" name="Nature">
        <title>Genome sequence of the palaeopolyploid soybean.</title>
        <authorList>
            <person name="Schmutz J."/>
            <person name="Cannon S.B."/>
            <person name="Schlueter J."/>
            <person name="Ma J."/>
            <person name="Mitros T."/>
            <person name="Nelson W."/>
            <person name="Hyten D.L."/>
            <person name="Song Q."/>
            <person name="Thelen J.J."/>
            <person name="Cheng J."/>
            <person name="Xu D."/>
            <person name="Hellsten U."/>
            <person name="May G.D."/>
            <person name="Yu Y."/>
            <person name="Sakurai T."/>
            <person name="Umezawa T."/>
            <person name="Bhattacharyya M.K."/>
            <person name="Sandhu D."/>
            <person name="Valliyodan B."/>
            <person name="Lindquist E."/>
            <person name="Peto M."/>
            <person name="Grant D."/>
            <person name="Shu S."/>
            <person name="Goodstein D."/>
            <person name="Barry K."/>
            <person name="Futrell-Griggs M."/>
            <person name="Abernathy B."/>
            <person name="Du J."/>
            <person name="Tian Z."/>
            <person name="Zhu L."/>
            <person name="Gill N."/>
            <person name="Joshi T."/>
            <person name="Libault M."/>
            <person name="Sethuraman A."/>
            <person name="Zhang X.-C."/>
            <person name="Shinozaki K."/>
            <person name="Nguyen H.T."/>
            <person name="Wing R.A."/>
            <person name="Cregan P."/>
            <person name="Specht J."/>
            <person name="Grimwood J."/>
            <person name="Rokhsar D."/>
            <person name="Stacey G."/>
            <person name="Shoemaker R.C."/>
            <person name="Jackson S.A."/>
        </authorList>
    </citation>
    <scope>NUCLEOTIDE SEQUENCE</scope>
    <source>
        <strain evidence="3">cv. Williams 82</strain>
        <tissue evidence="2">Callus</tissue>
    </source>
</reference>
<proteinExistence type="predicted"/>
<feature type="compositionally biased region" description="Basic and acidic residues" evidence="1">
    <location>
        <begin position="28"/>
        <end position="45"/>
    </location>
</feature>
<dbReference type="EnsemblPlants" id="KRH62328">
    <property type="protein sequence ID" value="KRH62328"/>
    <property type="gene ID" value="GLYMA_04G100800"/>
</dbReference>
<evidence type="ECO:0000313" key="3">
    <source>
        <dbReference type="EnsemblPlants" id="KRH62328"/>
    </source>
</evidence>
<sequence length="59" mass="6875">MQEATRKSETLVRGFRSKGVKRKKSFRRCNDKDLLLVKGKKENKTTKKKTKIKNPEKPG</sequence>
<dbReference type="SMR" id="K7KJ95"/>
<gene>
    <name evidence="2" type="ORF">GLYMA_04G100800</name>
</gene>
<dbReference type="InParanoid" id="K7KJ95"/>
<protein>
    <submittedName>
        <fullName evidence="2 3">Uncharacterized protein</fullName>
    </submittedName>
</protein>
<feature type="compositionally biased region" description="Basic residues" evidence="1">
    <location>
        <begin position="15"/>
        <end position="27"/>
    </location>
</feature>
<dbReference type="HOGENOM" id="CLU_2965563_0_0_1"/>